<evidence type="ECO:0008006" key="3">
    <source>
        <dbReference type="Google" id="ProtNLM"/>
    </source>
</evidence>
<keyword evidence="2" id="KW-1185">Reference proteome</keyword>
<name>A0ABY9R0N9_9BACT</name>
<dbReference type="EMBL" id="CP133659">
    <property type="protein sequence ID" value="WMW64393.1"/>
    <property type="molecule type" value="Genomic_DNA"/>
</dbReference>
<reference evidence="1" key="1">
    <citation type="submission" date="2023-09" db="EMBL/GenBank/DDBJ databases">
        <authorList>
            <consortium name="CW5 consortium"/>
            <person name="Lu C.-W."/>
        </authorList>
    </citation>
    <scope>NUCLEOTIDE SEQUENCE</scope>
    <source>
        <strain evidence="1">KPS</strain>
    </source>
</reference>
<sequence length="116" mass="13339">MYEEHTLATGRVVHIRPLPYDQFEEIEDLRLKQMEESVRLYEENKPTRGSMVVLALERDVRRRKLDACVQDFDTLRADMSIADVRQIEGIIDRVSFAEAVRENLSEAGDGPATTSE</sequence>
<evidence type="ECO:0000313" key="2">
    <source>
        <dbReference type="Proteomes" id="UP001180616"/>
    </source>
</evidence>
<evidence type="ECO:0000313" key="1">
    <source>
        <dbReference type="EMBL" id="WMW64393.1"/>
    </source>
</evidence>
<dbReference type="RefSeq" id="WP_309540486.1">
    <property type="nucleotide sequence ID" value="NZ_CP133659.1"/>
</dbReference>
<proteinExistence type="predicted"/>
<protein>
    <recommendedName>
        <fullName evidence="3">Phage tail assembly chaperone protein, TAC</fullName>
    </recommendedName>
</protein>
<gene>
    <name evidence="1" type="ORF">KPS_002405</name>
</gene>
<organism evidence="1 2">
    <name type="scientific">Nitratidesulfovibrio liaohensis</name>
    <dbReference type="NCBI Taxonomy" id="2604158"/>
    <lineage>
        <taxon>Bacteria</taxon>
        <taxon>Pseudomonadati</taxon>
        <taxon>Thermodesulfobacteriota</taxon>
        <taxon>Desulfovibrionia</taxon>
        <taxon>Desulfovibrionales</taxon>
        <taxon>Desulfovibrionaceae</taxon>
        <taxon>Nitratidesulfovibrio</taxon>
    </lineage>
</organism>
<accession>A0ABY9R0N9</accession>
<dbReference type="Proteomes" id="UP001180616">
    <property type="component" value="Chromosome"/>
</dbReference>